<dbReference type="SUPFAM" id="SSF55298">
    <property type="entry name" value="YjgF-like"/>
    <property type="match status" value="1"/>
</dbReference>
<evidence type="ECO:0000313" key="3">
    <source>
        <dbReference type="Proteomes" id="UP000238220"/>
    </source>
</evidence>
<dbReference type="Gene3D" id="3.30.1330.40">
    <property type="entry name" value="RutC-like"/>
    <property type="match status" value="1"/>
</dbReference>
<evidence type="ECO:0000259" key="1">
    <source>
        <dbReference type="Pfam" id="PF21168"/>
    </source>
</evidence>
<proteinExistence type="predicted"/>
<dbReference type="InterPro" id="IPR049368">
    <property type="entry name" value="FkbO_Hyg5-like_N"/>
</dbReference>
<dbReference type="InterPro" id="IPR035959">
    <property type="entry name" value="RutC-like_sf"/>
</dbReference>
<keyword evidence="3" id="KW-1185">Reference proteome</keyword>
<feature type="domain" description="Chorismatase FkbO/Hyg5-like N-terminal" evidence="1">
    <location>
        <begin position="65"/>
        <end position="170"/>
    </location>
</feature>
<protein>
    <submittedName>
        <fullName evidence="2">Pteridine-dependent deoxygenase</fullName>
    </submittedName>
</protein>
<name>A0A2S5TJ50_9GAMM</name>
<dbReference type="RefSeq" id="WP_104229239.1">
    <property type="nucleotide sequence ID" value="NZ_PSNW01000002.1"/>
</dbReference>
<gene>
    <name evidence="2" type="ORF">C3942_04875</name>
</gene>
<dbReference type="Proteomes" id="UP000238220">
    <property type="component" value="Unassembled WGS sequence"/>
</dbReference>
<sequence>MRSPPAQVTLPSAGPAALLARLEFQREAAADGEALRFPLQLLGGHAAEDWLGGGGAEILPGGPGLQLRRSGDYLFGLLSVPAAQSVDMERAAFLAYGHLLRLLQERGYPHPLRIWNYFHEVTGGDGDDERYRRFCVGRHEAIAAPGFESRLPAATVIGTFVPGLQLGFLAGKRPGIPVENPRQVSAYHYPREYSPRAPSFARATLLDRLLLVSGTASVVGHATQHPYDAPAQLRETVDNIGALLAHARQQHFAEEPALRWQPRALRLYVRDAAQAAALQAQAEALLGGPLMVLHGEICRRDLEVEIEGVFEAISR</sequence>
<accession>A0A2S5TJ50</accession>
<evidence type="ECO:0000313" key="2">
    <source>
        <dbReference type="EMBL" id="PPE75013.1"/>
    </source>
</evidence>
<dbReference type="Pfam" id="PF21168">
    <property type="entry name" value="FkbO_Hyg5-like_N"/>
    <property type="match status" value="1"/>
</dbReference>
<dbReference type="OrthoDB" id="1114505at2"/>
<dbReference type="AlphaFoldDB" id="A0A2S5TJ50"/>
<organism evidence="2 3">
    <name type="scientific">Solimonas fluminis</name>
    <dbReference type="NCBI Taxonomy" id="2086571"/>
    <lineage>
        <taxon>Bacteria</taxon>
        <taxon>Pseudomonadati</taxon>
        <taxon>Pseudomonadota</taxon>
        <taxon>Gammaproteobacteria</taxon>
        <taxon>Nevskiales</taxon>
        <taxon>Nevskiaceae</taxon>
        <taxon>Solimonas</taxon>
    </lineage>
</organism>
<dbReference type="EMBL" id="PSNW01000002">
    <property type="protein sequence ID" value="PPE75013.1"/>
    <property type="molecule type" value="Genomic_DNA"/>
</dbReference>
<comment type="caution">
    <text evidence="2">The sequence shown here is derived from an EMBL/GenBank/DDBJ whole genome shotgun (WGS) entry which is preliminary data.</text>
</comment>
<reference evidence="2 3" key="1">
    <citation type="submission" date="2018-02" db="EMBL/GenBank/DDBJ databases">
        <title>Genome sequencing of Solimonas sp. HR-BB.</title>
        <authorList>
            <person name="Lee Y."/>
            <person name="Jeon C.O."/>
        </authorList>
    </citation>
    <scope>NUCLEOTIDE SEQUENCE [LARGE SCALE GENOMIC DNA]</scope>
    <source>
        <strain evidence="2 3">HR-BB</strain>
    </source>
</reference>